<gene>
    <name evidence="1" type="ORF">DFP72DRAFT_934187</name>
</gene>
<organism evidence="1 2">
    <name type="scientific">Ephemerocybe angulata</name>
    <dbReference type="NCBI Taxonomy" id="980116"/>
    <lineage>
        <taxon>Eukaryota</taxon>
        <taxon>Fungi</taxon>
        <taxon>Dikarya</taxon>
        <taxon>Basidiomycota</taxon>
        <taxon>Agaricomycotina</taxon>
        <taxon>Agaricomycetes</taxon>
        <taxon>Agaricomycetidae</taxon>
        <taxon>Agaricales</taxon>
        <taxon>Agaricineae</taxon>
        <taxon>Psathyrellaceae</taxon>
        <taxon>Ephemerocybe</taxon>
    </lineage>
</organism>
<dbReference type="EMBL" id="JACGCI010000150">
    <property type="protein sequence ID" value="KAF6743277.1"/>
    <property type="molecule type" value="Genomic_DNA"/>
</dbReference>
<proteinExistence type="predicted"/>
<accession>A0A8H6HBV8</accession>
<sequence>MWALIAAQCSGVTFCSSRSVAEALPDSMSWRSAATSPLCAATKTLISSCTIVCVCEKEGVAVAESRFTRDADGGALACTRSSMV</sequence>
<evidence type="ECO:0000313" key="1">
    <source>
        <dbReference type="EMBL" id="KAF6743277.1"/>
    </source>
</evidence>
<protein>
    <submittedName>
        <fullName evidence="1">Uncharacterized protein</fullName>
    </submittedName>
</protein>
<dbReference type="AlphaFoldDB" id="A0A8H6HBV8"/>
<keyword evidence="2" id="KW-1185">Reference proteome</keyword>
<evidence type="ECO:0000313" key="2">
    <source>
        <dbReference type="Proteomes" id="UP000521943"/>
    </source>
</evidence>
<name>A0A8H6HBV8_9AGAR</name>
<dbReference type="Proteomes" id="UP000521943">
    <property type="component" value="Unassembled WGS sequence"/>
</dbReference>
<dbReference type="OrthoDB" id="10580566at2759"/>
<comment type="caution">
    <text evidence="1">The sequence shown here is derived from an EMBL/GenBank/DDBJ whole genome shotgun (WGS) entry which is preliminary data.</text>
</comment>
<reference evidence="1 2" key="1">
    <citation type="submission" date="2020-07" db="EMBL/GenBank/DDBJ databases">
        <title>Comparative genomics of pyrophilous fungi reveals a link between fire events and developmental genes.</title>
        <authorList>
            <consortium name="DOE Joint Genome Institute"/>
            <person name="Steindorff A.S."/>
            <person name="Carver A."/>
            <person name="Calhoun S."/>
            <person name="Stillman K."/>
            <person name="Liu H."/>
            <person name="Lipzen A."/>
            <person name="Pangilinan J."/>
            <person name="Labutti K."/>
            <person name="Bruns T.D."/>
            <person name="Grigoriev I.V."/>
        </authorList>
    </citation>
    <scope>NUCLEOTIDE SEQUENCE [LARGE SCALE GENOMIC DNA]</scope>
    <source>
        <strain evidence="1 2">CBS 144469</strain>
    </source>
</reference>